<dbReference type="InterPro" id="IPR000782">
    <property type="entry name" value="FAS1_domain"/>
</dbReference>
<dbReference type="SUPFAM" id="SSF82153">
    <property type="entry name" value="FAS1 domain"/>
    <property type="match status" value="1"/>
</dbReference>
<reference evidence="4" key="1">
    <citation type="submission" date="2020-05" db="EMBL/GenBank/DDBJ databases">
        <authorList>
            <person name="Chiriac C."/>
            <person name="Salcher M."/>
            <person name="Ghai R."/>
            <person name="Kavagutti S V."/>
        </authorList>
    </citation>
    <scope>NUCLEOTIDE SEQUENCE</scope>
</reference>
<dbReference type="GO" id="GO:0005615">
    <property type="term" value="C:extracellular space"/>
    <property type="evidence" value="ECO:0007669"/>
    <property type="project" value="TreeGrafter"/>
</dbReference>
<dbReference type="PROSITE" id="PS50213">
    <property type="entry name" value="FAS1"/>
    <property type="match status" value="1"/>
</dbReference>
<dbReference type="EMBL" id="CAFBOV010000031">
    <property type="protein sequence ID" value="CAB4991074.1"/>
    <property type="molecule type" value="Genomic_DNA"/>
</dbReference>
<dbReference type="InterPro" id="IPR036378">
    <property type="entry name" value="FAS1_dom_sf"/>
</dbReference>
<dbReference type="Pfam" id="PF02469">
    <property type="entry name" value="Fasciclin"/>
    <property type="match status" value="1"/>
</dbReference>
<proteinExistence type="predicted"/>
<evidence type="ECO:0000313" key="2">
    <source>
        <dbReference type="EMBL" id="CAB4542753.1"/>
    </source>
</evidence>
<evidence type="ECO:0000313" key="4">
    <source>
        <dbReference type="EMBL" id="CAB4991074.1"/>
    </source>
</evidence>
<organism evidence="4">
    <name type="scientific">freshwater metagenome</name>
    <dbReference type="NCBI Taxonomy" id="449393"/>
    <lineage>
        <taxon>unclassified sequences</taxon>
        <taxon>metagenomes</taxon>
        <taxon>ecological metagenomes</taxon>
    </lineage>
</organism>
<sequence>MKKVKLVALALVASISFAACGSDSASTDTTAAAETETTVAGAVAGDIVAVASATEGFTTLVAALTAAGLVETLQGAGPFTVFAPTDAAFAALPEGLLEKLLLPENVEVLKSILTYHVVAGKVMSTEVVAGDVPSVEGSNLTLATEMGVQVNGATVTQADVEATNGVIHVIDTVLVPSTVDITKL</sequence>
<dbReference type="EMBL" id="CAEZUN010000092">
    <property type="protein sequence ID" value="CAB4603245.1"/>
    <property type="molecule type" value="Genomic_DNA"/>
</dbReference>
<dbReference type="SMART" id="SM00554">
    <property type="entry name" value="FAS1"/>
    <property type="match status" value="1"/>
</dbReference>
<protein>
    <submittedName>
        <fullName evidence="4">Unannotated protein</fullName>
    </submittedName>
</protein>
<name>A0A6J7NM75_9ZZZZ</name>
<accession>A0A6J7NM75</accession>
<dbReference type="FunFam" id="2.30.180.10:FF:000019">
    <property type="entry name" value="Cell surface lipoprotein"/>
    <property type="match status" value="1"/>
</dbReference>
<feature type="domain" description="FAS1" evidence="1">
    <location>
        <begin position="44"/>
        <end position="174"/>
    </location>
</feature>
<evidence type="ECO:0000313" key="3">
    <source>
        <dbReference type="EMBL" id="CAB4603245.1"/>
    </source>
</evidence>
<evidence type="ECO:0000259" key="1">
    <source>
        <dbReference type="PROSITE" id="PS50213"/>
    </source>
</evidence>
<dbReference type="PANTHER" id="PTHR10900:SF77">
    <property type="entry name" value="FI19380P1"/>
    <property type="match status" value="1"/>
</dbReference>
<dbReference type="EMBL" id="CAEZSE010000192">
    <property type="protein sequence ID" value="CAB4542753.1"/>
    <property type="molecule type" value="Genomic_DNA"/>
</dbReference>
<dbReference type="PANTHER" id="PTHR10900">
    <property type="entry name" value="PERIOSTIN-RELATED"/>
    <property type="match status" value="1"/>
</dbReference>
<dbReference type="InterPro" id="IPR050904">
    <property type="entry name" value="Adhesion/Biosynth-related"/>
</dbReference>
<dbReference type="AlphaFoldDB" id="A0A6J7NM75"/>
<dbReference type="Gene3D" id="2.30.180.10">
    <property type="entry name" value="FAS1 domain"/>
    <property type="match status" value="1"/>
</dbReference>
<gene>
    <name evidence="2" type="ORF">UFOPK1353_01029</name>
    <name evidence="3" type="ORF">UFOPK1826_00820</name>
    <name evidence="4" type="ORF">UFOPK4020_00258</name>
</gene>
<dbReference type="PROSITE" id="PS51257">
    <property type="entry name" value="PROKAR_LIPOPROTEIN"/>
    <property type="match status" value="1"/>
</dbReference>